<organism evidence="1 2">
    <name type="scientific">Deinococcus aquiradiocola</name>
    <dbReference type="NCBI Taxonomy" id="393059"/>
    <lineage>
        <taxon>Bacteria</taxon>
        <taxon>Thermotogati</taxon>
        <taxon>Deinococcota</taxon>
        <taxon>Deinococci</taxon>
        <taxon>Deinococcales</taxon>
        <taxon>Deinococcaceae</taxon>
        <taxon>Deinococcus</taxon>
    </lineage>
</organism>
<evidence type="ECO:0000313" key="2">
    <source>
        <dbReference type="Proteomes" id="UP000635726"/>
    </source>
</evidence>
<name>A0A917UR92_9DEIO</name>
<keyword evidence="2" id="KW-1185">Reference proteome</keyword>
<sequence>MVQRHPYEWNGVAVNDGTQDQKVEWGIAVFPGRAIKTHEQLPWGKLQKEKGQEDLRRELLITNRTFYTAFFGFGRTCSWEVRTEITVIDALCSHHREDEIDDPLKRIDAEGRDLSFELSGQFARLSGGGSGEGHNS</sequence>
<reference evidence="1" key="1">
    <citation type="journal article" date="2014" name="Int. J. Syst. Evol. Microbiol.">
        <title>Complete genome sequence of Corynebacterium casei LMG S-19264T (=DSM 44701T), isolated from a smear-ripened cheese.</title>
        <authorList>
            <consortium name="US DOE Joint Genome Institute (JGI-PGF)"/>
            <person name="Walter F."/>
            <person name="Albersmeier A."/>
            <person name="Kalinowski J."/>
            <person name="Ruckert C."/>
        </authorList>
    </citation>
    <scope>NUCLEOTIDE SEQUENCE</scope>
    <source>
        <strain evidence="1">JCM 14371</strain>
    </source>
</reference>
<proteinExistence type="predicted"/>
<dbReference type="Proteomes" id="UP000635726">
    <property type="component" value="Unassembled WGS sequence"/>
</dbReference>
<accession>A0A917UR92</accession>
<dbReference type="AlphaFoldDB" id="A0A917UR92"/>
<reference evidence="1" key="2">
    <citation type="submission" date="2020-09" db="EMBL/GenBank/DDBJ databases">
        <authorList>
            <person name="Sun Q."/>
            <person name="Ohkuma M."/>
        </authorList>
    </citation>
    <scope>NUCLEOTIDE SEQUENCE</scope>
    <source>
        <strain evidence="1">JCM 14371</strain>
    </source>
</reference>
<dbReference type="EMBL" id="BMOE01000007">
    <property type="protein sequence ID" value="GGJ78581.1"/>
    <property type="molecule type" value="Genomic_DNA"/>
</dbReference>
<protein>
    <submittedName>
        <fullName evidence="1">Uncharacterized protein</fullName>
    </submittedName>
</protein>
<comment type="caution">
    <text evidence="1">The sequence shown here is derived from an EMBL/GenBank/DDBJ whole genome shotgun (WGS) entry which is preliminary data.</text>
</comment>
<gene>
    <name evidence="1" type="ORF">GCM10008939_23080</name>
</gene>
<evidence type="ECO:0000313" key="1">
    <source>
        <dbReference type="EMBL" id="GGJ78581.1"/>
    </source>
</evidence>